<comment type="caution">
    <text evidence="2">The sequence shown here is derived from an EMBL/GenBank/DDBJ whole genome shotgun (WGS) entry which is preliminary data.</text>
</comment>
<accession>A0A9P4R3B8</accession>
<evidence type="ECO:0000256" key="1">
    <source>
        <dbReference type="SAM" id="MobiDB-lite"/>
    </source>
</evidence>
<feature type="region of interest" description="Disordered" evidence="1">
    <location>
        <begin position="1"/>
        <end position="142"/>
    </location>
</feature>
<dbReference type="Proteomes" id="UP000799444">
    <property type="component" value="Unassembled WGS sequence"/>
</dbReference>
<feature type="compositionally biased region" description="Polar residues" evidence="1">
    <location>
        <begin position="1"/>
        <end position="27"/>
    </location>
</feature>
<feature type="compositionally biased region" description="Basic and acidic residues" evidence="1">
    <location>
        <begin position="52"/>
        <end position="71"/>
    </location>
</feature>
<evidence type="ECO:0000313" key="3">
    <source>
        <dbReference type="Proteomes" id="UP000799444"/>
    </source>
</evidence>
<sequence>MVSHSKTVRGTLSHPKSSLSTSRNNPPQLGDPISLSKEHDDSVPLSSIPDFSRADPYRQNEGKTSRPIEHSKRVRGTLGNSAGPEVNKSMLGDPVSMKAETSGSEWGRGAWPREDEEGFREAAKRRGMYEEKMDKGKRKSKL</sequence>
<protein>
    <submittedName>
        <fullName evidence="2">Uncharacterized protein</fullName>
    </submittedName>
</protein>
<reference evidence="2" key="1">
    <citation type="journal article" date="2020" name="Stud. Mycol.">
        <title>101 Dothideomycetes genomes: a test case for predicting lifestyles and emergence of pathogens.</title>
        <authorList>
            <person name="Haridas S."/>
            <person name="Albert R."/>
            <person name="Binder M."/>
            <person name="Bloem J."/>
            <person name="Labutti K."/>
            <person name="Salamov A."/>
            <person name="Andreopoulos B."/>
            <person name="Baker S."/>
            <person name="Barry K."/>
            <person name="Bills G."/>
            <person name="Bluhm B."/>
            <person name="Cannon C."/>
            <person name="Castanera R."/>
            <person name="Culley D."/>
            <person name="Daum C."/>
            <person name="Ezra D."/>
            <person name="Gonzalez J."/>
            <person name="Henrissat B."/>
            <person name="Kuo A."/>
            <person name="Liang C."/>
            <person name="Lipzen A."/>
            <person name="Lutzoni F."/>
            <person name="Magnuson J."/>
            <person name="Mondo S."/>
            <person name="Nolan M."/>
            <person name="Ohm R."/>
            <person name="Pangilinan J."/>
            <person name="Park H.-J."/>
            <person name="Ramirez L."/>
            <person name="Alfaro M."/>
            <person name="Sun H."/>
            <person name="Tritt A."/>
            <person name="Yoshinaga Y."/>
            <person name="Zwiers L.-H."/>
            <person name="Turgeon B."/>
            <person name="Goodwin S."/>
            <person name="Spatafora J."/>
            <person name="Crous P."/>
            <person name="Grigoriev I."/>
        </authorList>
    </citation>
    <scope>NUCLEOTIDE SEQUENCE</scope>
    <source>
        <strain evidence="2">CBS 125425</strain>
    </source>
</reference>
<dbReference type="EMBL" id="ML996109">
    <property type="protein sequence ID" value="KAF2738392.1"/>
    <property type="molecule type" value="Genomic_DNA"/>
</dbReference>
<keyword evidence="3" id="KW-1185">Reference proteome</keyword>
<name>A0A9P4R3B8_9PLEO</name>
<evidence type="ECO:0000313" key="2">
    <source>
        <dbReference type="EMBL" id="KAF2738392.1"/>
    </source>
</evidence>
<dbReference type="AlphaFoldDB" id="A0A9P4R3B8"/>
<feature type="compositionally biased region" description="Basic and acidic residues" evidence="1">
    <location>
        <begin position="119"/>
        <end position="134"/>
    </location>
</feature>
<organism evidence="2 3">
    <name type="scientific">Polyplosphaeria fusca</name>
    <dbReference type="NCBI Taxonomy" id="682080"/>
    <lineage>
        <taxon>Eukaryota</taxon>
        <taxon>Fungi</taxon>
        <taxon>Dikarya</taxon>
        <taxon>Ascomycota</taxon>
        <taxon>Pezizomycotina</taxon>
        <taxon>Dothideomycetes</taxon>
        <taxon>Pleosporomycetidae</taxon>
        <taxon>Pleosporales</taxon>
        <taxon>Tetraplosphaeriaceae</taxon>
        <taxon>Polyplosphaeria</taxon>
    </lineage>
</organism>
<gene>
    <name evidence="2" type="ORF">EJ04DRAFT_549894</name>
</gene>
<proteinExistence type="predicted"/>
<dbReference type="OrthoDB" id="5234213at2759"/>